<dbReference type="InterPro" id="IPR039424">
    <property type="entry name" value="SBP_5"/>
</dbReference>
<dbReference type="Gene3D" id="3.10.105.10">
    <property type="entry name" value="Dipeptide-binding Protein, Domain 3"/>
    <property type="match status" value="1"/>
</dbReference>
<evidence type="ECO:0000256" key="2">
    <source>
        <dbReference type="ARBA" id="ARBA00022448"/>
    </source>
</evidence>
<comment type="caution">
    <text evidence="6">The sequence shown here is derived from an EMBL/GenBank/DDBJ whole genome shotgun (WGS) entry which is preliminary data.</text>
</comment>
<name>A0ABW7FSV8_9BURK</name>
<dbReference type="InterPro" id="IPR030678">
    <property type="entry name" value="Peptide/Ni-bd"/>
</dbReference>
<sequence>MRLLNICLLGAALCLGGASSAQTLRWASQGDMQTADPHAQNEVLTNAMNGHVYERLVSRDRLLAIVPGLATEWAQVNPLLWRVKLRQGVKFHDGTPFTADDVVFSMMRARAPTSQLSNYANALGTPKRIDDHTVEFQLERVNPVFLQHLDTINIMSKRWCEQNRVTQPQNFKDREETYAATRANGTGPYMLAAREPGIKTVFRRNPNWWGKFEGNVQEAVFTPVGNDATRLAALVSGELDFVLDPAPRDVQRLRSTTGVKVLDGPENRIIFIGMDQARDKLLHAKVPGDKNPFKDIRVRQALYQAVDIEAIKSRLMNGLSAPTGAPTATPLANFHDGGIEARLPYDLNSARKLMSDAGYAQGFEVTLDCTNNRYINDEEICLALASMWQKIGVKVRVNAQPRVLMFPKLEKLDTSLYMYGWGGSITDAETIMTPVLRNRGDKGVGYYNYGNWKNDKFDQLAAASSVEPDAKKREELIKNALREFKAGLHVLPLHRQVIPWAMRQNVQAAHRPDNWLWLPWVQINSK</sequence>
<dbReference type="SUPFAM" id="SSF53850">
    <property type="entry name" value="Periplasmic binding protein-like II"/>
    <property type="match status" value="1"/>
</dbReference>
<keyword evidence="2" id="KW-0813">Transport</keyword>
<evidence type="ECO:0000259" key="5">
    <source>
        <dbReference type="Pfam" id="PF00496"/>
    </source>
</evidence>
<evidence type="ECO:0000313" key="6">
    <source>
        <dbReference type="EMBL" id="MFG6447411.1"/>
    </source>
</evidence>
<feature type="domain" description="Solute-binding protein family 5" evidence="5">
    <location>
        <begin position="65"/>
        <end position="441"/>
    </location>
</feature>
<dbReference type="PANTHER" id="PTHR30290:SF9">
    <property type="entry name" value="OLIGOPEPTIDE-BINDING PROTEIN APPA"/>
    <property type="match status" value="1"/>
</dbReference>
<comment type="similarity">
    <text evidence="1">Belongs to the bacterial solute-binding protein 5 family.</text>
</comment>
<dbReference type="Pfam" id="PF00496">
    <property type="entry name" value="SBP_bac_5"/>
    <property type="match status" value="1"/>
</dbReference>
<gene>
    <name evidence="6" type="ORF">ACG0Z6_04035</name>
</gene>
<feature type="chain" id="PRO_5046205634" evidence="4">
    <location>
        <begin position="24"/>
        <end position="526"/>
    </location>
</feature>
<keyword evidence="7" id="KW-1185">Reference proteome</keyword>
<evidence type="ECO:0000256" key="1">
    <source>
        <dbReference type="ARBA" id="ARBA00005695"/>
    </source>
</evidence>
<dbReference type="RefSeq" id="WP_394458778.1">
    <property type="nucleotide sequence ID" value="NZ_JBIGHZ010000001.1"/>
</dbReference>
<dbReference type="PIRSF" id="PIRSF002741">
    <property type="entry name" value="MppA"/>
    <property type="match status" value="1"/>
</dbReference>
<keyword evidence="3 4" id="KW-0732">Signal</keyword>
<dbReference type="InterPro" id="IPR000914">
    <property type="entry name" value="SBP_5_dom"/>
</dbReference>
<organism evidence="6 7">
    <name type="scientific">Roseateles rivi</name>
    <dbReference type="NCBI Taxonomy" id="3299028"/>
    <lineage>
        <taxon>Bacteria</taxon>
        <taxon>Pseudomonadati</taxon>
        <taxon>Pseudomonadota</taxon>
        <taxon>Betaproteobacteria</taxon>
        <taxon>Burkholderiales</taxon>
        <taxon>Sphaerotilaceae</taxon>
        <taxon>Roseateles</taxon>
    </lineage>
</organism>
<evidence type="ECO:0000256" key="4">
    <source>
        <dbReference type="SAM" id="SignalP"/>
    </source>
</evidence>
<dbReference type="EMBL" id="JBIGHZ010000001">
    <property type="protein sequence ID" value="MFG6447411.1"/>
    <property type="molecule type" value="Genomic_DNA"/>
</dbReference>
<evidence type="ECO:0000256" key="3">
    <source>
        <dbReference type="ARBA" id="ARBA00022729"/>
    </source>
</evidence>
<proteinExistence type="inferred from homology"/>
<evidence type="ECO:0000313" key="7">
    <source>
        <dbReference type="Proteomes" id="UP001606099"/>
    </source>
</evidence>
<dbReference type="Proteomes" id="UP001606099">
    <property type="component" value="Unassembled WGS sequence"/>
</dbReference>
<dbReference type="Gene3D" id="3.90.76.10">
    <property type="entry name" value="Dipeptide-binding Protein, Domain 1"/>
    <property type="match status" value="1"/>
</dbReference>
<dbReference type="PANTHER" id="PTHR30290">
    <property type="entry name" value="PERIPLASMIC BINDING COMPONENT OF ABC TRANSPORTER"/>
    <property type="match status" value="1"/>
</dbReference>
<accession>A0ABW7FSV8</accession>
<dbReference type="CDD" id="cd08498">
    <property type="entry name" value="PBP2_NikA_DppA_OppA_like_2"/>
    <property type="match status" value="1"/>
</dbReference>
<reference evidence="6 7" key="1">
    <citation type="submission" date="2024-08" db="EMBL/GenBank/DDBJ databases">
        <authorList>
            <person name="Lu H."/>
        </authorList>
    </citation>
    <scope>NUCLEOTIDE SEQUENCE [LARGE SCALE GENOMIC DNA]</scope>
    <source>
        <strain evidence="6 7">BYS180W</strain>
    </source>
</reference>
<protein>
    <submittedName>
        <fullName evidence="6">ABC transporter substrate-binding protein</fullName>
    </submittedName>
</protein>
<dbReference type="Gene3D" id="3.40.190.10">
    <property type="entry name" value="Periplasmic binding protein-like II"/>
    <property type="match status" value="1"/>
</dbReference>
<feature type="signal peptide" evidence="4">
    <location>
        <begin position="1"/>
        <end position="23"/>
    </location>
</feature>